<dbReference type="InterPro" id="IPR016732">
    <property type="entry name" value="UCP018688"/>
</dbReference>
<dbReference type="InterPro" id="IPR016181">
    <property type="entry name" value="Acyl_CoA_acyltransferase"/>
</dbReference>
<dbReference type="Pfam" id="PF09924">
    <property type="entry name" value="LPG_synthase_C"/>
    <property type="match status" value="1"/>
</dbReference>
<dbReference type="SUPFAM" id="SSF55729">
    <property type="entry name" value="Acyl-CoA N-acyltransferases (Nat)"/>
    <property type="match status" value="2"/>
</dbReference>
<dbReference type="RefSeq" id="WP_147664171.1">
    <property type="nucleotide sequence ID" value="NZ_CP042905.2"/>
</dbReference>
<evidence type="ECO:0000313" key="3">
    <source>
        <dbReference type="Proteomes" id="UP000321408"/>
    </source>
</evidence>
<dbReference type="PANTHER" id="PTHR41373:SF1">
    <property type="entry name" value="PHOSPHATIDYLGLYCEROL LYSYLTRANSFERASE C-TERMINAL DOMAIN-CONTAINING PROTEIN"/>
    <property type="match status" value="1"/>
</dbReference>
<dbReference type="EMBL" id="CP042905">
    <property type="protein sequence ID" value="QEE17273.1"/>
    <property type="molecule type" value="Genomic_DNA"/>
</dbReference>
<gene>
    <name evidence="2" type="ORF">DSAG12_03105</name>
</gene>
<reference evidence="2 3" key="2">
    <citation type="journal article" date="2024" name="Int. J. Syst. Evol. Microbiol.">
        <title>Promethearchaeum syntrophicum gen. nov., sp. nov., an anaerobic, obligately syntrophic archaeon, the first isolate of the lineage 'Asgard' archaea, and proposal of the new archaeal phylum Promethearchaeota phyl. nov. and kingdom Promethearchaeati regn. nov.</title>
        <authorList>
            <person name="Imachi H."/>
            <person name="Nobu M.K."/>
            <person name="Kato S."/>
            <person name="Takaki Y."/>
            <person name="Miyazaki M."/>
            <person name="Miyata M."/>
            <person name="Ogawara M."/>
            <person name="Saito Y."/>
            <person name="Sakai S."/>
            <person name="Tahara Y.O."/>
            <person name="Takano Y."/>
            <person name="Tasumi E."/>
            <person name="Uematsu K."/>
            <person name="Yoshimura T."/>
            <person name="Itoh T."/>
            <person name="Ohkuma M."/>
            <person name="Takai K."/>
        </authorList>
    </citation>
    <scope>NUCLEOTIDE SEQUENCE [LARGE SCALE GENOMIC DNA]</scope>
    <source>
        <strain evidence="2 3">MK-D1</strain>
    </source>
</reference>
<dbReference type="PIRSF" id="PIRSF018688">
    <property type="entry name" value="UCP018688"/>
    <property type="match status" value="1"/>
</dbReference>
<dbReference type="Gene3D" id="3.40.630.30">
    <property type="match status" value="1"/>
</dbReference>
<sequence length="300" mass="35746">MNSILLPDFKAISLQDRINFNSYLKRFQPDISEFTFTNLFMWRNHYQFRWRQYKNQLILVSAKVKPPKILSVFPPLGDALKVSLEFLIDISKKLKLNLEMVRFPEKDLDLLKSTGIQHEIIEERGNWDYVYDRNDLITLPGKPYANFRKKLNRFKRQFQWSYEELSESLIENILNMQDEWCGIRACYDDENLNEENLGIHEIFSNWKDLKFDGGVIKVDEKIVAYTLAELLNKDTIVVHVEKANPAFNGAYQTVAQQFYEKLDSSIKFINREQDLGKINLRKAKEHYHPIRYVKKYKIKF</sequence>
<reference evidence="2 3" key="1">
    <citation type="journal article" date="2020" name="Nature">
        <title>Isolation of an archaeon at the prokaryote-eukaryote interface.</title>
        <authorList>
            <person name="Imachi H."/>
            <person name="Nobu M.K."/>
            <person name="Nakahara N."/>
            <person name="Morono Y."/>
            <person name="Ogawara M."/>
            <person name="Takaki Y."/>
            <person name="Takano Y."/>
            <person name="Uematsu K."/>
            <person name="Ikuta T."/>
            <person name="Ito M."/>
            <person name="Matsui Y."/>
            <person name="Miyazaki M."/>
            <person name="Murata K."/>
            <person name="Saito Y."/>
            <person name="Sakai S."/>
            <person name="Song C."/>
            <person name="Tasumi E."/>
            <person name="Yamanaka Y."/>
            <person name="Yamaguchi T."/>
            <person name="Kamagata Y."/>
            <person name="Tamaki H."/>
            <person name="Takai K."/>
        </authorList>
    </citation>
    <scope>NUCLEOTIDE SEQUENCE [LARGE SCALE GENOMIC DNA]</scope>
    <source>
        <strain evidence="2 3">MK-D1</strain>
    </source>
</reference>
<dbReference type="Proteomes" id="UP000321408">
    <property type="component" value="Chromosome"/>
</dbReference>
<proteinExistence type="predicted"/>
<dbReference type="PANTHER" id="PTHR41373">
    <property type="entry name" value="DUF2156 DOMAIN-CONTAINING PROTEIN"/>
    <property type="match status" value="1"/>
</dbReference>
<protein>
    <submittedName>
        <fullName evidence="2">DUF2156 domain-containing protein</fullName>
    </submittedName>
</protein>
<accession>A0A5B9DER4</accession>
<organism evidence="2 3">
    <name type="scientific">Promethearchaeum syntrophicum</name>
    <dbReference type="NCBI Taxonomy" id="2594042"/>
    <lineage>
        <taxon>Archaea</taxon>
        <taxon>Promethearchaeati</taxon>
        <taxon>Promethearchaeota</taxon>
        <taxon>Promethearchaeia</taxon>
        <taxon>Promethearchaeales</taxon>
        <taxon>Promethearchaeaceae</taxon>
        <taxon>Promethearchaeum</taxon>
    </lineage>
</organism>
<feature type="domain" description="Phosphatidylglycerol lysyltransferase C-terminal" evidence="1">
    <location>
        <begin position="27"/>
        <end position="297"/>
    </location>
</feature>
<dbReference type="OrthoDB" id="130671at2157"/>
<evidence type="ECO:0000259" key="1">
    <source>
        <dbReference type="Pfam" id="PF09924"/>
    </source>
</evidence>
<keyword evidence="3" id="KW-1185">Reference proteome</keyword>
<evidence type="ECO:0000313" key="2">
    <source>
        <dbReference type="EMBL" id="QEE17273.1"/>
    </source>
</evidence>
<dbReference type="KEGG" id="psyt:DSAG12_03105"/>
<name>A0A5B9DER4_9ARCH</name>
<dbReference type="GeneID" id="41331076"/>
<dbReference type="InterPro" id="IPR024320">
    <property type="entry name" value="LPG_synthase_C"/>
</dbReference>
<dbReference type="AlphaFoldDB" id="A0A5B9DER4"/>